<feature type="transmembrane region" description="Helical" evidence="1">
    <location>
        <begin position="57"/>
        <end position="80"/>
    </location>
</feature>
<dbReference type="RefSeq" id="WP_159422740.1">
    <property type="nucleotide sequence ID" value="NZ_CP047180.1"/>
</dbReference>
<keyword evidence="1" id="KW-0812">Transmembrane</keyword>
<accession>A0ABX6GZ64</accession>
<gene>
    <name evidence="2" type="ORF">GSU69_09035</name>
</gene>
<evidence type="ECO:0000313" key="2">
    <source>
        <dbReference type="EMBL" id="QHC62812.1"/>
    </source>
</evidence>
<proteinExistence type="predicted"/>
<dbReference type="Proteomes" id="UP000464597">
    <property type="component" value="Chromosome"/>
</dbReference>
<feature type="transmembrane region" description="Helical" evidence="1">
    <location>
        <begin position="86"/>
        <end position="107"/>
    </location>
</feature>
<keyword evidence="1" id="KW-0472">Membrane</keyword>
<sequence>MSTRAPLLRDAFPWELFPWFSLVLLLAVVAFPLIRLRDPGRRRDAQLVLTARRGARTVSVILGVIGACALTAVGVLVMAARIPEGWGFLLLALGALVAPAVTVHLVGRRRP</sequence>
<keyword evidence="3" id="KW-1185">Reference proteome</keyword>
<feature type="transmembrane region" description="Helical" evidence="1">
    <location>
        <begin position="16"/>
        <end position="36"/>
    </location>
</feature>
<dbReference type="EMBL" id="CP047180">
    <property type="protein sequence ID" value="QHC62812.1"/>
    <property type="molecule type" value="Genomic_DNA"/>
</dbReference>
<reference evidence="3" key="1">
    <citation type="submission" date="2019-12" db="EMBL/GenBank/DDBJ databases">
        <title>Complete and draft genome sequences of new strains and members of some known species of the genus Rathayibacter isolated from plants.</title>
        <authorList>
            <person name="Tarlachkov S.V."/>
            <person name="Starodumova I.P."/>
            <person name="Dorofeeva L.V."/>
            <person name="Prisyazhnaya N.V."/>
            <person name="Leyn S."/>
            <person name="Zlamal J."/>
            <person name="Elan M."/>
            <person name="Osterman A.L."/>
            <person name="Nadler S."/>
            <person name="Subbotin S.A."/>
            <person name="Evtushenko L.I."/>
        </authorList>
    </citation>
    <scope>NUCLEOTIDE SEQUENCE [LARGE SCALE GENOMIC DNA]</scope>
    <source>
        <strain evidence="3">VKM Ac-2802</strain>
    </source>
</reference>
<evidence type="ECO:0000313" key="3">
    <source>
        <dbReference type="Proteomes" id="UP000464597"/>
    </source>
</evidence>
<evidence type="ECO:0000256" key="1">
    <source>
        <dbReference type="SAM" id="Phobius"/>
    </source>
</evidence>
<protein>
    <submittedName>
        <fullName evidence="2">Uncharacterized protein</fullName>
    </submittedName>
</protein>
<organism evidence="2 3">
    <name type="scientific">Rathayibacter festucae</name>
    <dbReference type="NCBI Taxonomy" id="110937"/>
    <lineage>
        <taxon>Bacteria</taxon>
        <taxon>Bacillati</taxon>
        <taxon>Actinomycetota</taxon>
        <taxon>Actinomycetes</taxon>
        <taxon>Micrococcales</taxon>
        <taxon>Microbacteriaceae</taxon>
        <taxon>Rathayibacter</taxon>
    </lineage>
</organism>
<keyword evidence="1" id="KW-1133">Transmembrane helix</keyword>
<name>A0ABX6GZ64_9MICO</name>